<proteinExistence type="predicted"/>
<dbReference type="PANTHER" id="PTHR33395">
    <property type="entry name" value="TRANSCRIPTASE, PUTATIVE-RELATED-RELATED"/>
    <property type="match status" value="1"/>
</dbReference>
<gene>
    <name evidence="1" type="ORF">WISP_23431</name>
</gene>
<comment type="caution">
    <text evidence="1">The sequence shown here is derived from an EMBL/GenBank/DDBJ whole genome shotgun (WGS) entry which is preliminary data.</text>
</comment>
<keyword evidence="2" id="KW-1185">Reference proteome</keyword>
<name>A0ABQ9DMH4_9PASS</name>
<reference evidence="1" key="1">
    <citation type="submission" date="2019-10" db="EMBL/GenBank/DDBJ databases">
        <authorList>
            <person name="Soares A.E.R."/>
            <person name="Aleixo A."/>
            <person name="Schneider P."/>
            <person name="Miyaki C.Y."/>
            <person name="Schneider M.P."/>
            <person name="Mello C."/>
            <person name="Vasconcelos A.T.R."/>
        </authorList>
    </citation>
    <scope>NUCLEOTIDE SEQUENCE</scope>
    <source>
        <tissue evidence="1">Muscle</tissue>
    </source>
</reference>
<accession>A0ABQ9DMH4</accession>
<dbReference type="Proteomes" id="UP001145742">
    <property type="component" value="Unassembled WGS sequence"/>
</dbReference>
<evidence type="ECO:0000313" key="2">
    <source>
        <dbReference type="Proteomes" id="UP001145742"/>
    </source>
</evidence>
<dbReference type="PANTHER" id="PTHR33395:SF22">
    <property type="entry name" value="REVERSE TRANSCRIPTASE DOMAIN-CONTAINING PROTEIN"/>
    <property type="match status" value="1"/>
</dbReference>
<organism evidence="1 2">
    <name type="scientific">Willisornis vidua</name>
    <name type="common">Xingu scale-backed antbird</name>
    <dbReference type="NCBI Taxonomy" id="1566151"/>
    <lineage>
        <taxon>Eukaryota</taxon>
        <taxon>Metazoa</taxon>
        <taxon>Chordata</taxon>
        <taxon>Craniata</taxon>
        <taxon>Vertebrata</taxon>
        <taxon>Euteleostomi</taxon>
        <taxon>Archelosauria</taxon>
        <taxon>Archosauria</taxon>
        <taxon>Dinosauria</taxon>
        <taxon>Saurischia</taxon>
        <taxon>Theropoda</taxon>
        <taxon>Coelurosauria</taxon>
        <taxon>Aves</taxon>
        <taxon>Neognathae</taxon>
        <taxon>Neoaves</taxon>
        <taxon>Telluraves</taxon>
        <taxon>Australaves</taxon>
        <taxon>Passeriformes</taxon>
        <taxon>Thamnophilidae</taxon>
        <taxon>Willisornis</taxon>
    </lineage>
</organism>
<protein>
    <submittedName>
        <fullName evidence="1">Uncharacterized protein</fullName>
    </submittedName>
</protein>
<evidence type="ECO:0000313" key="1">
    <source>
        <dbReference type="EMBL" id="KAJ7425454.1"/>
    </source>
</evidence>
<dbReference type="EMBL" id="WHWB01032518">
    <property type="protein sequence ID" value="KAJ7425454.1"/>
    <property type="molecule type" value="Genomic_DNA"/>
</dbReference>
<sequence length="154" mass="17773">MGNTYGKLEGTVQQKSYDIIAIMEIWWDDSHDWNATMDGYKIFRRDRVKQNIHPLLDVVGNPTNDEEKAEVLNAFFASVFNSKTCYPQGNWSPELVDRNREQNRPPVMQEEIVNDLLSHLETHKSMGPDGIHPALLKKVVEEFTEPLSVTYHQS</sequence>